<keyword evidence="9" id="KW-1185">Reference proteome</keyword>
<feature type="domain" description="AAA+ ATPase" evidence="6">
    <location>
        <begin position="113"/>
        <end position="259"/>
    </location>
</feature>
<comment type="caution">
    <text evidence="8">The sequence shown here is derived from an EMBL/GenBank/DDBJ whole genome shotgun (WGS) entry which is preliminary data.</text>
</comment>
<keyword evidence="1" id="KW-0677">Repeat</keyword>
<dbReference type="InterPro" id="IPR018368">
    <property type="entry name" value="ClpA/B_CS1"/>
</dbReference>
<evidence type="ECO:0000259" key="6">
    <source>
        <dbReference type="SMART" id="SM00382"/>
    </source>
</evidence>
<dbReference type="GO" id="GO:0005737">
    <property type="term" value="C:cytoplasm"/>
    <property type="evidence" value="ECO:0007669"/>
    <property type="project" value="TreeGrafter"/>
</dbReference>
<dbReference type="SMART" id="SM01086">
    <property type="entry name" value="ClpB_D2-small"/>
    <property type="match status" value="1"/>
</dbReference>
<dbReference type="GO" id="GO:0016887">
    <property type="term" value="F:ATP hydrolysis activity"/>
    <property type="evidence" value="ECO:0007669"/>
    <property type="project" value="InterPro"/>
</dbReference>
<dbReference type="InterPro" id="IPR017729">
    <property type="entry name" value="ATPase_T6SS_ClpV1"/>
</dbReference>
<keyword evidence="4" id="KW-0143">Chaperone</keyword>
<evidence type="ECO:0000256" key="3">
    <source>
        <dbReference type="ARBA" id="ARBA00022840"/>
    </source>
</evidence>
<reference evidence="8 9" key="1">
    <citation type="submission" date="2019-12" db="EMBL/GenBank/DDBJ databases">
        <title>Roseobacter cerasinus sp. nov., isolated from seawater around aquaculture.</title>
        <authorList>
            <person name="Muramatsu S."/>
            <person name="Takabe Y."/>
            <person name="Mori K."/>
            <person name="Takaichi S."/>
            <person name="Hanada S."/>
        </authorList>
    </citation>
    <scope>NUCLEOTIDE SEQUENCE [LARGE SCALE GENOMIC DNA]</scope>
    <source>
        <strain evidence="8 9">AI77</strain>
    </source>
</reference>
<dbReference type="InterPro" id="IPR050130">
    <property type="entry name" value="ClpA_ClpB"/>
</dbReference>
<dbReference type="EMBL" id="BLIV01000005">
    <property type="protein sequence ID" value="GFE50916.1"/>
    <property type="molecule type" value="Genomic_DNA"/>
</dbReference>
<dbReference type="Gene3D" id="3.40.50.300">
    <property type="entry name" value="P-loop containing nucleotide triphosphate hydrolases"/>
    <property type="match status" value="3"/>
</dbReference>
<dbReference type="PRINTS" id="PR00300">
    <property type="entry name" value="CLPPROTEASEA"/>
</dbReference>
<accession>A0A640VXH7</accession>
<evidence type="ECO:0000313" key="8">
    <source>
        <dbReference type="EMBL" id="GFE50916.1"/>
    </source>
</evidence>
<evidence type="ECO:0000259" key="7">
    <source>
        <dbReference type="SMART" id="SM01086"/>
    </source>
</evidence>
<dbReference type="Gene3D" id="1.10.8.60">
    <property type="match status" value="1"/>
</dbReference>
<dbReference type="SUPFAM" id="SSF52540">
    <property type="entry name" value="P-loop containing nucleoside triphosphate hydrolases"/>
    <property type="match status" value="2"/>
</dbReference>
<dbReference type="Pfam" id="PF07724">
    <property type="entry name" value="AAA_2"/>
    <property type="match status" value="1"/>
</dbReference>
<dbReference type="GO" id="GO:0034605">
    <property type="term" value="P:cellular response to heat"/>
    <property type="evidence" value="ECO:0007669"/>
    <property type="project" value="TreeGrafter"/>
</dbReference>
<keyword evidence="2" id="KW-0547">Nucleotide-binding</keyword>
<dbReference type="GO" id="GO:0005524">
    <property type="term" value="F:ATP binding"/>
    <property type="evidence" value="ECO:0007669"/>
    <property type="project" value="UniProtKB-KW"/>
</dbReference>
<feature type="domain" description="Clp ATPase C-terminal" evidence="7">
    <location>
        <begin position="662"/>
        <end position="756"/>
    </location>
</feature>
<dbReference type="CDD" id="cd00009">
    <property type="entry name" value="AAA"/>
    <property type="match status" value="1"/>
</dbReference>
<feature type="coiled-coil region" evidence="5">
    <location>
        <begin position="327"/>
        <end position="377"/>
    </location>
</feature>
<dbReference type="Pfam" id="PF10431">
    <property type="entry name" value="ClpB_D2-small"/>
    <property type="match status" value="1"/>
</dbReference>
<dbReference type="Pfam" id="PF17871">
    <property type="entry name" value="AAA_lid_9"/>
    <property type="match status" value="1"/>
</dbReference>
<evidence type="ECO:0000256" key="4">
    <source>
        <dbReference type="ARBA" id="ARBA00023186"/>
    </source>
</evidence>
<sequence length="767" mass="82310">MAASLRFSHAQITPEVLLLTLGSDTTLRGHVRRVAPALLKLNLSHLEQVAQNHDGASADDEIRAKAPSNSGGERFLNTYAHDLTAQARAGEIDRIVGRDAELRQMVDILLRRRQNNPILLGEAGVGKTAVVEAFALMIADGRAPGSLADVTLYTLDMNLLQAGAGVKGEFERRLTGVLDEVRDSPTPIILFIDEAHSLIGAGGQTGQGDAANILKPALARGELRTIAATTWSEYKKHFEKDPALTRRFQSVKVDEPDIDTAVRMLRAIVTRFEEHHGIAIRESALRAAVELSARYLPERQLPDKAVSVIDTAAAAVRLSRDVDPEALQAHQIEAEHLRAELGRLRSEPPTAGAPREIARLTQELTRAEQAAEVIAAELAHHRALADAADEVAASGATDALTQLGTLEKQLQKAGGESPLVSRVVDAEAVAQVIGRWTGVPSGRLLRSQIAAVGTLADRIKTRVIGQDAAIETLSEAMRVARAGLNDARRPQGVFLMVGTSGVGKTETALALADELFGGPQGLTVINMSEFKEEHKVSLLMGSPPGYVGYGEGGVLTEAVRRRPYGVLLLDEIDKAHPGVQDIFYQVFDKGSLRDGEGRDVDFRNTTILMTANTGTDTLATLAEDPETMPDAHQIPDLLKPELLAQFKPAFLGRLTVVPFLPLDADTMGKIVDLQLGRIADRVTGRYQARTEVTPAARTRLAQAAQAGDAGARAIETMLSRDVLPRIADLFLNSVADGFVPRAIEIGVSADGAGFTVSALGKRRRLAS</sequence>
<dbReference type="PANTHER" id="PTHR11638">
    <property type="entry name" value="ATP-DEPENDENT CLP PROTEASE"/>
    <property type="match status" value="1"/>
</dbReference>
<evidence type="ECO:0000313" key="9">
    <source>
        <dbReference type="Proteomes" id="UP000436522"/>
    </source>
</evidence>
<dbReference type="NCBIfam" id="TIGR03345">
    <property type="entry name" value="VI_ClpV1"/>
    <property type="match status" value="1"/>
</dbReference>
<evidence type="ECO:0000256" key="5">
    <source>
        <dbReference type="SAM" id="Coils"/>
    </source>
</evidence>
<dbReference type="InterPro" id="IPR003959">
    <property type="entry name" value="ATPase_AAA_core"/>
</dbReference>
<evidence type="ECO:0000256" key="2">
    <source>
        <dbReference type="ARBA" id="ARBA00022741"/>
    </source>
</evidence>
<dbReference type="InterPro" id="IPR001270">
    <property type="entry name" value="ClpA/B"/>
</dbReference>
<keyword evidence="3" id="KW-0067">ATP-binding</keyword>
<dbReference type="PANTHER" id="PTHR11638:SF18">
    <property type="entry name" value="HEAT SHOCK PROTEIN 104"/>
    <property type="match status" value="1"/>
</dbReference>
<protein>
    <submittedName>
        <fullName evidence="8">ClpV1 family T6SS ATPase</fullName>
    </submittedName>
</protein>
<organism evidence="8 9">
    <name type="scientific">Roseobacter cerasinus</name>
    <dbReference type="NCBI Taxonomy" id="2602289"/>
    <lineage>
        <taxon>Bacteria</taxon>
        <taxon>Pseudomonadati</taxon>
        <taxon>Pseudomonadota</taxon>
        <taxon>Alphaproteobacteria</taxon>
        <taxon>Rhodobacterales</taxon>
        <taxon>Roseobacteraceae</taxon>
        <taxon>Roseobacter</taxon>
    </lineage>
</organism>
<dbReference type="InterPro" id="IPR041546">
    <property type="entry name" value="ClpA/ClpB_AAA_lid"/>
</dbReference>
<dbReference type="InterPro" id="IPR003593">
    <property type="entry name" value="AAA+_ATPase"/>
</dbReference>
<evidence type="ECO:0000256" key="1">
    <source>
        <dbReference type="ARBA" id="ARBA00022737"/>
    </source>
</evidence>
<dbReference type="AlphaFoldDB" id="A0A640VXH7"/>
<dbReference type="InterPro" id="IPR019489">
    <property type="entry name" value="Clp_ATPase_C"/>
</dbReference>
<name>A0A640VXH7_9RHOB</name>
<proteinExistence type="predicted"/>
<feature type="domain" description="AAA+ ATPase" evidence="6">
    <location>
        <begin position="490"/>
        <end position="639"/>
    </location>
</feature>
<dbReference type="Proteomes" id="UP000436522">
    <property type="component" value="Unassembled WGS sequence"/>
</dbReference>
<keyword evidence="5" id="KW-0175">Coiled coil</keyword>
<dbReference type="InterPro" id="IPR027417">
    <property type="entry name" value="P-loop_NTPase"/>
</dbReference>
<gene>
    <name evidence="8" type="primary">clpB_2</name>
    <name evidence="8" type="ORF">So717_26690</name>
</gene>
<dbReference type="Pfam" id="PF00004">
    <property type="entry name" value="AAA"/>
    <property type="match status" value="1"/>
</dbReference>
<dbReference type="CDD" id="cd19499">
    <property type="entry name" value="RecA-like_ClpB_Hsp104-like"/>
    <property type="match status" value="1"/>
</dbReference>
<dbReference type="SMART" id="SM00382">
    <property type="entry name" value="AAA"/>
    <property type="match status" value="2"/>
</dbReference>
<dbReference type="PROSITE" id="PS00870">
    <property type="entry name" value="CLPAB_1"/>
    <property type="match status" value="1"/>
</dbReference>